<dbReference type="AlphaFoldDB" id="A0A9N8HZH8"/>
<protein>
    <submittedName>
        <fullName evidence="2">Uncharacterized protein</fullName>
    </submittedName>
</protein>
<keyword evidence="3" id="KW-1185">Reference proteome</keyword>
<dbReference type="Proteomes" id="UP001153069">
    <property type="component" value="Unassembled WGS sequence"/>
</dbReference>
<keyword evidence="1" id="KW-0812">Transmembrane</keyword>
<gene>
    <name evidence="2" type="ORF">SEMRO_2285_G321950.1</name>
</gene>
<organism evidence="2 3">
    <name type="scientific">Seminavis robusta</name>
    <dbReference type="NCBI Taxonomy" id="568900"/>
    <lineage>
        <taxon>Eukaryota</taxon>
        <taxon>Sar</taxon>
        <taxon>Stramenopiles</taxon>
        <taxon>Ochrophyta</taxon>
        <taxon>Bacillariophyta</taxon>
        <taxon>Bacillariophyceae</taxon>
        <taxon>Bacillariophycidae</taxon>
        <taxon>Naviculales</taxon>
        <taxon>Naviculaceae</taxon>
        <taxon>Seminavis</taxon>
    </lineage>
</organism>
<keyword evidence="1" id="KW-1133">Transmembrane helix</keyword>
<proteinExistence type="predicted"/>
<sequence length="120" mass="13087">MPLMEHGRAIHVRMITFILDGALLFLCGVLIVWSHLAVVPARWGESLLDLLLLQLLLVGPWFLPYGSKWNGFAGNVPLVNSLVKVSSCGGSSELVACFVAKVLAPPLDSFVSSQQQTSYY</sequence>
<name>A0A9N8HZH8_9STRA</name>
<evidence type="ECO:0000313" key="3">
    <source>
        <dbReference type="Proteomes" id="UP001153069"/>
    </source>
</evidence>
<evidence type="ECO:0000313" key="2">
    <source>
        <dbReference type="EMBL" id="CAB9528658.1"/>
    </source>
</evidence>
<feature type="transmembrane region" description="Helical" evidence="1">
    <location>
        <begin position="12"/>
        <end position="34"/>
    </location>
</feature>
<evidence type="ECO:0000256" key="1">
    <source>
        <dbReference type="SAM" id="Phobius"/>
    </source>
</evidence>
<accession>A0A9N8HZH8</accession>
<keyword evidence="1" id="KW-0472">Membrane</keyword>
<reference evidence="2" key="1">
    <citation type="submission" date="2020-06" db="EMBL/GenBank/DDBJ databases">
        <authorList>
            <consortium name="Plant Systems Biology data submission"/>
        </authorList>
    </citation>
    <scope>NUCLEOTIDE SEQUENCE</scope>
    <source>
        <strain evidence="2">D6</strain>
    </source>
</reference>
<comment type="caution">
    <text evidence="2">The sequence shown here is derived from an EMBL/GenBank/DDBJ whole genome shotgun (WGS) entry which is preliminary data.</text>
</comment>
<dbReference type="EMBL" id="CAICTM010002283">
    <property type="protein sequence ID" value="CAB9528658.1"/>
    <property type="molecule type" value="Genomic_DNA"/>
</dbReference>